<dbReference type="AlphaFoldDB" id="A0A916RDR3"/>
<feature type="domain" description="ABC transporter" evidence="6">
    <location>
        <begin position="5"/>
        <end position="235"/>
    </location>
</feature>
<dbReference type="PROSITE" id="PS50893">
    <property type="entry name" value="ABC_TRANSPORTER_2"/>
    <property type="match status" value="2"/>
</dbReference>
<dbReference type="Pfam" id="PF00005">
    <property type="entry name" value="ABC_tran"/>
    <property type="match status" value="2"/>
</dbReference>
<evidence type="ECO:0000313" key="7">
    <source>
        <dbReference type="EMBL" id="GGA47680.1"/>
    </source>
</evidence>
<dbReference type="PANTHER" id="PTHR19211:SF6">
    <property type="entry name" value="BLL7188 PROTEIN"/>
    <property type="match status" value="1"/>
</dbReference>
<comment type="caution">
    <text evidence="7">The sequence shown here is derived from an EMBL/GenBank/DDBJ whole genome shotgun (WGS) entry which is preliminary data.</text>
</comment>
<keyword evidence="8" id="KW-1185">Reference proteome</keyword>
<evidence type="ECO:0000256" key="3">
    <source>
        <dbReference type="ARBA" id="ARBA00022741"/>
    </source>
</evidence>
<sequence length="526" mass="56108">MPAQITVSNLSWSTPDGQNLFSDLSLSFPRARAGLVGRNGVGKSTLLAIIAGRLAPHVGTVTIEGTIGTLRQTLQPEPGETIASVFGITEALALLARAEAGTANAEDLANTDWTLEARLAAALAQFGIEAAPETSLEILSGGQRTRAMLAALVFARPDFILLDEPTNNLDRAGRLAIIDMLAAWRGGAVVVSHDRELLETMDTIVELTTLGATTYGGNWSHYRERKALELAAARHDLETARQSLARIESKTQIVKERKARKDSTGKKGKAKGGVPRILLNAMQGRAENTSGENARIANRQRQQAMGEVHSAQEKIERLEPLSVTLPSCGLPSTKRVVTIENLTGGHDLDNPAIRDLSLEIIGPQRIALAGPNGSGKTTLLKLLTGILPANQGKVEILVPHALLDQQVSLLDPALTIRDNFLRLNPGATENMCRAALARFKFRADAALRKVGSLSGGQILRAGLACVLSGGEPPQLLILDEPTNHLDIEAIESAEAGLRAYDGALLVVSHDQPFLEAIGITRKIQLG</sequence>
<dbReference type="PROSITE" id="PS00211">
    <property type="entry name" value="ABC_TRANSPORTER_1"/>
    <property type="match status" value="1"/>
</dbReference>
<evidence type="ECO:0000256" key="1">
    <source>
        <dbReference type="ARBA" id="ARBA00005417"/>
    </source>
</evidence>
<dbReference type="OrthoDB" id="9808609at2"/>
<organism evidence="7 8">
    <name type="scientific">Pelagibacterium lentulum</name>
    <dbReference type="NCBI Taxonomy" id="2029865"/>
    <lineage>
        <taxon>Bacteria</taxon>
        <taxon>Pseudomonadati</taxon>
        <taxon>Pseudomonadota</taxon>
        <taxon>Alphaproteobacteria</taxon>
        <taxon>Hyphomicrobiales</taxon>
        <taxon>Devosiaceae</taxon>
        <taxon>Pelagibacterium</taxon>
    </lineage>
</organism>
<feature type="region of interest" description="Disordered" evidence="5">
    <location>
        <begin position="252"/>
        <end position="272"/>
    </location>
</feature>
<reference evidence="7 8" key="1">
    <citation type="journal article" date="2014" name="Int. J. Syst. Evol. Microbiol.">
        <title>Complete genome sequence of Corynebacterium casei LMG S-19264T (=DSM 44701T), isolated from a smear-ripened cheese.</title>
        <authorList>
            <consortium name="US DOE Joint Genome Institute (JGI-PGF)"/>
            <person name="Walter F."/>
            <person name="Albersmeier A."/>
            <person name="Kalinowski J."/>
            <person name="Ruckert C."/>
        </authorList>
    </citation>
    <scope>NUCLEOTIDE SEQUENCE [LARGE SCALE GENOMIC DNA]</scope>
    <source>
        <strain evidence="7 8">CGMCC 1.15896</strain>
    </source>
</reference>
<gene>
    <name evidence="7" type="ORF">GCM10011499_16880</name>
</gene>
<proteinExistence type="inferred from homology"/>
<dbReference type="InterPro" id="IPR003593">
    <property type="entry name" value="AAA+_ATPase"/>
</dbReference>
<dbReference type="CDD" id="cd03221">
    <property type="entry name" value="ABCF_EF-3"/>
    <property type="match status" value="2"/>
</dbReference>
<dbReference type="InterPro" id="IPR003439">
    <property type="entry name" value="ABC_transporter-like_ATP-bd"/>
</dbReference>
<dbReference type="FunFam" id="3.40.50.300:FF:001320">
    <property type="entry name" value="Heme ABC transporter ATP-binding protein"/>
    <property type="match status" value="1"/>
</dbReference>
<evidence type="ECO:0000259" key="6">
    <source>
        <dbReference type="PROSITE" id="PS50893"/>
    </source>
</evidence>
<evidence type="ECO:0000256" key="5">
    <source>
        <dbReference type="SAM" id="MobiDB-lite"/>
    </source>
</evidence>
<keyword evidence="3" id="KW-0547">Nucleotide-binding</keyword>
<dbReference type="GO" id="GO:0016887">
    <property type="term" value="F:ATP hydrolysis activity"/>
    <property type="evidence" value="ECO:0007669"/>
    <property type="project" value="InterPro"/>
</dbReference>
<dbReference type="Gene3D" id="3.40.50.300">
    <property type="entry name" value="P-loop containing nucleotide triphosphate hydrolases"/>
    <property type="match status" value="2"/>
</dbReference>
<dbReference type="SUPFAM" id="SSF52540">
    <property type="entry name" value="P-loop containing nucleoside triphosphate hydrolases"/>
    <property type="match status" value="2"/>
</dbReference>
<dbReference type="RefSeq" id="WP_127070832.1">
    <property type="nucleotide sequence ID" value="NZ_BMKB01000002.1"/>
</dbReference>
<keyword evidence="4 7" id="KW-0067">ATP-binding</keyword>
<evidence type="ECO:0000256" key="4">
    <source>
        <dbReference type="ARBA" id="ARBA00022840"/>
    </source>
</evidence>
<evidence type="ECO:0000313" key="8">
    <source>
        <dbReference type="Proteomes" id="UP000596977"/>
    </source>
</evidence>
<evidence type="ECO:0000256" key="2">
    <source>
        <dbReference type="ARBA" id="ARBA00022737"/>
    </source>
</evidence>
<dbReference type="SMART" id="SM00382">
    <property type="entry name" value="AAA"/>
    <property type="match status" value="2"/>
</dbReference>
<keyword evidence="2" id="KW-0677">Repeat</keyword>
<accession>A0A916RDR3</accession>
<dbReference type="EMBL" id="BMKB01000002">
    <property type="protein sequence ID" value="GGA47680.1"/>
    <property type="molecule type" value="Genomic_DNA"/>
</dbReference>
<feature type="compositionally biased region" description="Basic and acidic residues" evidence="5">
    <location>
        <begin position="252"/>
        <end position="265"/>
    </location>
</feature>
<dbReference type="InterPro" id="IPR027417">
    <property type="entry name" value="P-loop_NTPase"/>
</dbReference>
<dbReference type="GO" id="GO:0005524">
    <property type="term" value="F:ATP binding"/>
    <property type="evidence" value="ECO:0007669"/>
    <property type="project" value="UniProtKB-KW"/>
</dbReference>
<name>A0A916RDR3_9HYPH</name>
<dbReference type="InterPro" id="IPR017871">
    <property type="entry name" value="ABC_transporter-like_CS"/>
</dbReference>
<protein>
    <submittedName>
        <fullName evidence="7">ATP-binding protein</fullName>
    </submittedName>
</protein>
<feature type="domain" description="ABC transporter" evidence="6">
    <location>
        <begin position="337"/>
        <end position="526"/>
    </location>
</feature>
<dbReference type="PANTHER" id="PTHR19211">
    <property type="entry name" value="ATP-BINDING TRANSPORT PROTEIN-RELATED"/>
    <property type="match status" value="1"/>
</dbReference>
<dbReference type="InterPro" id="IPR050611">
    <property type="entry name" value="ABCF"/>
</dbReference>
<dbReference type="Proteomes" id="UP000596977">
    <property type="component" value="Unassembled WGS sequence"/>
</dbReference>
<comment type="similarity">
    <text evidence="1">Belongs to the ABC transporter superfamily.</text>
</comment>